<evidence type="ECO:0000313" key="1">
    <source>
        <dbReference type="EMBL" id="TRZ28616.1"/>
    </source>
</evidence>
<dbReference type="AlphaFoldDB" id="A0A4P8KAS5"/>
<dbReference type="SUPFAM" id="SSF140931">
    <property type="entry name" value="Fic-like"/>
    <property type="match status" value="1"/>
</dbReference>
<dbReference type="Proteomes" id="UP000316316">
    <property type="component" value="Unassembled WGS sequence"/>
</dbReference>
<dbReference type="InterPro" id="IPR036597">
    <property type="entry name" value="Fido-like_dom_sf"/>
</dbReference>
<dbReference type="InterPro" id="IPR006440">
    <property type="entry name" value="Doc"/>
</dbReference>
<dbReference type="NCBIfam" id="TIGR01550">
    <property type="entry name" value="DOC_P1"/>
    <property type="match status" value="1"/>
</dbReference>
<dbReference type="RefSeq" id="WP_016178936.1">
    <property type="nucleotide sequence ID" value="NZ_CAAKNX010000029.1"/>
</dbReference>
<gene>
    <name evidence="1" type="ORF">AUF17_18055</name>
</gene>
<dbReference type="Gene3D" id="1.20.120.1870">
    <property type="entry name" value="Fic/DOC protein, Fido domain"/>
    <property type="match status" value="1"/>
</dbReference>
<dbReference type="GO" id="GO:0016301">
    <property type="term" value="F:kinase activity"/>
    <property type="evidence" value="ECO:0007669"/>
    <property type="project" value="InterPro"/>
</dbReference>
<sequence length="136" mass="15305">MTINYLRAEDISKINAFQIVNYSPDEQLGIKDINALEMAVNQPAQHVFGRELYVTIEEKAAILMINLIKKHPFHNANKRTAMMAVDIFLQLNGYSIQFDLQDGIDLVVSIATDESSDFENLKDSVSQIIGARMTLS</sequence>
<dbReference type="Pfam" id="PF02661">
    <property type="entry name" value="Fic"/>
    <property type="match status" value="1"/>
</dbReference>
<dbReference type="PANTHER" id="PTHR39426">
    <property type="entry name" value="HOMOLOGY TO DEATH-ON-CURING PROTEIN OF PHAGE P1"/>
    <property type="match status" value="1"/>
</dbReference>
<accession>A0A4P8KAS5</accession>
<dbReference type="EMBL" id="PDXQ01000002">
    <property type="protein sequence ID" value="TRZ28616.1"/>
    <property type="molecule type" value="Genomic_DNA"/>
</dbReference>
<dbReference type="InterPro" id="IPR053737">
    <property type="entry name" value="Type_II_TA_Toxin"/>
</dbReference>
<organism evidence="1 2">
    <name type="scientific">Enterococcus avium</name>
    <name type="common">Streptococcus avium</name>
    <dbReference type="NCBI Taxonomy" id="33945"/>
    <lineage>
        <taxon>Bacteria</taxon>
        <taxon>Bacillati</taxon>
        <taxon>Bacillota</taxon>
        <taxon>Bacilli</taxon>
        <taxon>Lactobacillales</taxon>
        <taxon>Enterococcaceae</taxon>
        <taxon>Enterococcus</taxon>
    </lineage>
</organism>
<evidence type="ECO:0000313" key="2">
    <source>
        <dbReference type="Proteomes" id="UP000316316"/>
    </source>
</evidence>
<dbReference type="InterPro" id="IPR003812">
    <property type="entry name" value="Fido"/>
</dbReference>
<name>A0A4P8KAS5_ENTAV</name>
<protein>
    <submittedName>
        <fullName evidence="1">Type II toxin-antitoxin system death-on-curing family toxin</fullName>
    </submittedName>
</protein>
<proteinExistence type="predicted"/>
<dbReference type="PROSITE" id="PS51459">
    <property type="entry name" value="FIDO"/>
    <property type="match status" value="1"/>
</dbReference>
<reference evidence="1 2" key="1">
    <citation type="submission" date="2017-10" db="EMBL/GenBank/DDBJ databases">
        <title>FDA dAtabase for Regulatory Grade micrObial Sequences (FDA-ARGOS): Supporting development and validation of Infectious Disease Dx tests.</title>
        <authorList>
            <person name="Campos J."/>
            <person name="Goldberg B."/>
            <person name="Tallon L.J."/>
            <person name="Sadzewicz L."/>
            <person name="Sengamalay N."/>
            <person name="Ott S."/>
            <person name="Godinez A."/>
            <person name="Nagaraj S."/>
            <person name="Vyas G."/>
            <person name="Aluvathingal J."/>
            <person name="Nadendla S."/>
            <person name="Geyer C."/>
            <person name="Nandy P."/>
            <person name="Hobson J."/>
            <person name="Sichtig H."/>
        </authorList>
    </citation>
    <scope>NUCLEOTIDE SEQUENCE [LARGE SCALE GENOMIC DNA]</scope>
    <source>
        <strain evidence="1 2">FDAARGOS_185</strain>
    </source>
</reference>
<comment type="caution">
    <text evidence="1">The sequence shown here is derived from an EMBL/GenBank/DDBJ whole genome shotgun (WGS) entry which is preliminary data.</text>
</comment>
<dbReference type="PANTHER" id="PTHR39426:SF1">
    <property type="entry name" value="HOMOLOGY TO DEATH-ON-CURING PROTEIN OF PHAGE P1"/>
    <property type="match status" value="1"/>
</dbReference>